<dbReference type="InterPro" id="IPR003594">
    <property type="entry name" value="HATPase_dom"/>
</dbReference>
<keyword evidence="3" id="KW-0597">Phosphoprotein</keyword>
<dbReference type="AlphaFoldDB" id="A0A0C3RK36"/>
<keyword evidence="7" id="KW-0067">ATP-binding</keyword>
<dbReference type="EMBL" id="JPIT01000008">
    <property type="protein sequence ID" value="KIO46877.1"/>
    <property type="molecule type" value="Genomic_DNA"/>
</dbReference>
<dbReference type="GO" id="GO:0004673">
    <property type="term" value="F:protein histidine kinase activity"/>
    <property type="evidence" value="ECO:0007669"/>
    <property type="project" value="UniProtKB-EC"/>
</dbReference>
<evidence type="ECO:0000313" key="11">
    <source>
        <dbReference type="EMBL" id="KIO46877.1"/>
    </source>
</evidence>
<evidence type="ECO:0000256" key="3">
    <source>
        <dbReference type="ARBA" id="ARBA00022553"/>
    </source>
</evidence>
<dbReference type="PANTHER" id="PTHR43065">
    <property type="entry name" value="SENSOR HISTIDINE KINASE"/>
    <property type="match status" value="1"/>
</dbReference>
<dbReference type="EMBL" id="JPIU01000025">
    <property type="protein sequence ID" value="KIO46734.1"/>
    <property type="molecule type" value="Genomic_DNA"/>
</dbReference>
<keyword evidence="6 10" id="KW-0418">Kinase</keyword>
<dbReference type="PROSITE" id="PS50109">
    <property type="entry name" value="HIS_KIN"/>
    <property type="match status" value="1"/>
</dbReference>
<dbReference type="SMART" id="SM00387">
    <property type="entry name" value="HATPase_c"/>
    <property type="match status" value="1"/>
</dbReference>
<keyword evidence="4" id="KW-0808">Transferase</keyword>
<reference evidence="10 13" key="1">
    <citation type="submission" date="2014-07" db="EMBL/GenBank/DDBJ databases">
        <title>Porphyromonadaceae bacterium OUH 308042 = ATCC BAA-2681 = DSM 28342 draft genome.</title>
        <authorList>
            <person name="Sydenham T.V."/>
            <person name="Hasman H."/>
            <person name="Justensen U.S."/>
        </authorList>
    </citation>
    <scope>NUCLEOTIDE SEQUENCE [LARGE SCALE GENOMIC DNA]</scope>
    <source>
        <strain evidence="10 13">OUH 308042</strain>
    </source>
</reference>
<dbReference type="InterPro" id="IPR004358">
    <property type="entry name" value="Sig_transdc_His_kin-like_C"/>
</dbReference>
<evidence type="ECO:0000313" key="13">
    <source>
        <dbReference type="Proteomes" id="UP000031980"/>
    </source>
</evidence>
<evidence type="ECO:0000256" key="5">
    <source>
        <dbReference type="ARBA" id="ARBA00022741"/>
    </source>
</evidence>
<dbReference type="GO" id="GO:0000160">
    <property type="term" value="P:phosphorelay signal transduction system"/>
    <property type="evidence" value="ECO:0007669"/>
    <property type="project" value="UniProtKB-KW"/>
</dbReference>
<evidence type="ECO:0000256" key="8">
    <source>
        <dbReference type="ARBA" id="ARBA00023012"/>
    </source>
</evidence>
<comment type="caution">
    <text evidence="10">The sequence shown here is derived from an EMBL/GenBank/DDBJ whole genome shotgun (WGS) entry which is preliminary data.</text>
</comment>
<evidence type="ECO:0000256" key="1">
    <source>
        <dbReference type="ARBA" id="ARBA00000085"/>
    </source>
</evidence>
<evidence type="ECO:0000256" key="4">
    <source>
        <dbReference type="ARBA" id="ARBA00022679"/>
    </source>
</evidence>
<keyword evidence="8" id="KW-0902">Two-component regulatory system</keyword>
<sequence>MQDLSAHIMDIAQNSVRAEATKIEIDIEENIIKDLFSITIRDNGCGMDAETLDRVTDPFFTSRTVRRVGLGIPLLKQNAEQTGGSLTISSREGEGTTIQAIFSHSHLDRPPVGNIANTVVLLVASNPDIRFVYRHVTEKGKYLFDSKEVKDFLEGVPVNDPEIVLALQQMIEENLKEITYTTNQP</sequence>
<reference evidence="11 12" key="2">
    <citation type="submission" date="2014-07" db="EMBL/GenBank/DDBJ databases">
        <title>Porphyromonadaceae bacterium OUH 334697 = ATCC BAA-2682 = DSM 28341 draft genome.</title>
        <authorList>
            <person name="Sydenham T.V."/>
            <person name="Hasman H."/>
            <person name="Justesen U.S."/>
        </authorList>
    </citation>
    <scope>NUCLEOTIDE SEQUENCE [LARGE SCALE GENOMIC DNA]</scope>
    <source>
        <strain evidence="11 12">OUH 334697</strain>
    </source>
</reference>
<protein>
    <recommendedName>
        <fullName evidence="2">histidine kinase</fullName>
        <ecNumber evidence="2">2.7.13.3</ecNumber>
    </recommendedName>
</protein>
<dbReference type="PANTHER" id="PTHR43065:SF10">
    <property type="entry name" value="PEROXIDE STRESS-ACTIVATED HISTIDINE KINASE MAK3"/>
    <property type="match status" value="1"/>
</dbReference>
<dbReference type="SUPFAM" id="SSF55874">
    <property type="entry name" value="ATPase domain of HSP90 chaperone/DNA topoisomerase II/histidine kinase"/>
    <property type="match status" value="1"/>
</dbReference>
<dbReference type="Proteomes" id="UP000031980">
    <property type="component" value="Unassembled WGS sequence"/>
</dbReference>
<feature type="domain" description="Histidine kinase" evidence="9">
    <location>
        <begin position="1"/>
        <end position="106"/>
    </location>
</feature>
<proteinExistence type="predicted"/>
<evidence type="ECO:0000256" key="2">
    <source>
        <dbReference type="ARBA" id="ARBA00012438"/>
    </source>
</evidence>
<accession>A0A0C3RK36</accession>
<name>A0A0C3RK36_9PORP</name>
<dbReference type="OrthoDB" id="1046984at2"/>
<keyword evidence="13" id="KW-1185">Reference proteome</keyword>
<dbReference type="EC" id="2.7.13.3" evidence="2"/>
<dbReference type="Pfam" id="PF02518">
    <property type="entry name" value="HATPase_c"/>
    <property type="match status" value="1"/>
</dbReference>
<evidence type="ECO:0000259" key="9">
    <source>
        <dbReference type="PROSITE" id="PS50109"/>
    </source>
</evidence>
<dbReference type="Proteomes" id="UP000031937">
    <property type="component" value="Unassembled WGS sequence"/>
</dbReference>
<dbReference type="InterPro" id="IPR036890">
    <property type="entry name" value="HATPase_C_sf"/>
</dbReference>
<dbReference type="InterPro" id="IPR005467">
    <property type="entry name" value="His_kinase_dom"/>
</dbReference>
<dbReference type="GO" id="GO:0005524">
    <property type="term" value="F:ATP binding"/>
    <property type="evidence" value="ECO:0007669"/>
    <property type="project" value="UniProtKB-KW"/>
</dbReference>
<keyword evidence="5" id="KW-0547">Nucleotide-binding</keyword>
<dbReference type="RefSeq" id="WP_041502295.1">
    <property type="nucleotide sequence ID" value="NZ_JPIT01000008.1"/>
</dbReference>
<evidence type="ECO:0000256" key="7">
    <source>
        <dbReference type="ARBA" id="ARBA00022840"/>
    </source>
</evidence>
<dbReference type="PRINTS" id="PR00344">
    <property type="entry name" value="BCTRLSENSOR"/>
</dbReference>
<dbReference type="Gene3D" id="3.30.565.10">
    <property type="entry name" value="Histidine kinase-like ATPase, C-terminal domain"/>
    <property type="match status" value="1"/>
</dbReference>
<gene>
    <name evidence="10" type="ORF">BA92_02420</name>
    <name evidence="11" type="ORF">IE90_02330</name>
</gene>
<evidence type="ECO:0000313" key="12">
    <source>
        <dbReference type="Proteomes" id="UP000031937"/>
    </source>
</evidence>
<comment type="catalytic activity">
    <reaction evidence="1">
        <text>ATP + protein L-histidine = ADP + protein N-phospho-L-histidine.</text>
        <dbReference type="EC" id="2.7.13.3"/>
    </reaction>
</comment>
<evidence type="ECO:0000313" key="10">
    <source>
        <dbReference type="EMBL" id="KIO46734.1"/>
    </source>
</evidence>
<organism evidence="10 13">
    <name type="scientific">Sanguibacteroides justesenii</name>
    <dbReference type="NCBI Taxonomy" id="1547597"/>
    <lineage>
        <taxon>Bacteria</taxon>
        <taxon>Pseudomonadati</taxon>
        <taxon>Bacteroidota</taxon>
        <taxon>Bacteroidia</taxon>
        <taxon>Bacteroidales</taxon>
        <taxon>Porphyromonadaceae</taxon>
        <taxon>Sanguibacteroides</taxon>
    </lineage>
</organism>
<evidence type="ECO:0000256" key="6">
    <source>
        <dbReference type="ARBA" id="ARBA00022777"/>
    </source>
</evidence>